<keyword evidence="2" id="KW-1185">Reference proteome</keyword>
<dbReference type="EMBL" id="CADIKH010000005">
    <property type="protein sequence ID" value="CAB3750984.1"/>
    <property type="molecule type" value="Genomic_DNA"/>
</dbReference>
<dbReference type="AlphaFoldDB" id="A0A6J5DC10"/>
<proteinExistence type="predicted"/>
<evidence type="ECO:0000313" key="2">
    <source>
        <dbReference type="Proteomes" id="UP000494363"/>
    </source>
</evidence>
<protein>
    <submittedName>
        <fullName evidence="1">Uncharacterized protein</fullName>
    </submittedName>
</protein>
<name>A0A6J5DC10_9BURK</name>
<sequence length="70" mass="8068">MRCYAIQNEHCTKLFGEPRIKCIEQLVIGPLPQFREPCFVCGHDFLRYFVLKGHEFILGSVGQVCVGFTF</sequence>
<evidence type="ECO:0000313" key="1">
    <source>
        <dbReference type="EMBL" id="CAB3750984.1"/>
    </source>
</evidence>
<dbReference type="Proteomes" id="UP000494363">
    <property type="component" value="Unassembled WGS sequence"/>
</dbReference>
<gene>
    <name evidence="1" type="ORF">LMG29542_01384</name>
</gene>
<accession>A0A6J5DC10</accession>
<organism evidence="1 2">
    <name type="scientific">Paraburkholderia humisilvae</name>
    <dbReference type="NCBI Taxonomy" id="627669"/>
    <lineage>
        <taxon>Bacteria</taxon>
        <taxon>Pseudomonadati</taxon>
        <taxon>Pseudomonadota</taxon>
        <taxon>Betaproteobacteria</taxon>
        <taxon>Burkholderiales</taxon>
        <taxon>Burkholderiaceae</taxon>
        <taxon>Paraburkholderia</taxon>
    </lineage>
</organism>
<reference evidence="1 2" key="1">
    <citation type="submission" date="2020-04" db="EMBL/GenBank/DDBJ databases">
        <authorList>
            <person name="De Canck E."/>
        </authorList>
    </citation>
    <scope>NUCLEOTIDE SEQUENCE [LARGE SCALE GENOMIC DNA]</scope>
    <source>
        <strain evidence="1 2">LMG 29542</strain>
    </source>
</reference>